<proteinExistence type="predicted"/>
<reference evidence="5 6" key="1">
    <citation type="submission" date="2019-02" db="EMBL/GenBank/DDBJ databases">
        <title>Deep-cultivation of Planctomycetes and their phenomic and genomic characterization uncovers novel biology.</title>
        <authorList>
            <person name="Wiegand S."/>
            <person name="Jogler M."/>
            <person name="Boedeker C."/>
            <person name="Pinto D."/>
            <person name="Vollmers J."/>
            <person name="Rivas-Marin E."/>
            <person name="Kohn T."/>
            <person name="Peeters S.H."/>
            <person name="Heuer A."/>
            <person name="Rast P."/>
            <person name="Oberbeckmann S."/>
            <person name="Bunk B."/>
            <person name="Jeske O."/>
            <person name="Meyerdierks A."/>
            <person name="Storesund J.E."/>
            <person name="Kallscheuer N."/>
            <person name="Luecker S."/>
            <person name="Lage O.M."/>
            <person name="Pohl T."/>
            <person name="Merkel B.J."/>
            <person name="Hornburger P."/>
            <person name="Mueller R.-W."/>
            <person name="Bruemmer F."/>
            <person name="Labrenz M."/>
            <person name="Spormann A.M."/>
            <person name="Op Den Camp H."/>
            <person name="Overmann J."/>
            <person name="Amann R."/>
            <person name="Jetten M.S.M."/>
            <person name="Mascher T."/>
            <person name="Medema M.H."/>
            <person name="Devos D.P."/>
            <person name="Kaster A.-K."/>
            <person name="Ovreas L."/>
            <person name="Rohde M."/>
            <person name="Galperin M.Y."/>
            <person name="Jogler C."/>
        </authorList>
    </citation>
    <scope>NUCLEOTIDE SEQUENCE [LARGE SCALE GENOMIC DNA]</scope>
    <source>
        <strain evidence="5 6">KOR34</strain>
    </source>
</reference>
<dbReference type="InterPro" id="IPR036390">
    <property type="entry name" value="WH_DNA-bd_sf"/>
</dbReference>
<dbReference type="EMBL" id="SIHJ01000001">
    <property type="protein sequence ID" value="TWT35814.1"/>
    <property type="molecule type" value="Genomic_DNA"/>
</dbReference>
<evidence type="ECO:0000256" key="3">
    <source>
        <dbReference type="ARBA" id="ARBA00023163"/>
    </source>
</evidence>
<sequence length="119" mass="13288">MPPLPPRRSDCPISCVLDLLGDKWTLLVVRDLVLGKQRFDEFLGSPEGIASNILSDRLKMLTEAGYLRREPDRADGRRSLYSLTAQGEDLRKLVLSVARWGEAHFPGTMRAPQGRGKKG</sequence>
<dbReference type="PANTHER" id="PTHR33204:SF37">
    <property type="entry name" value="HTH-TYPE TRANSCRIPTIONAL REGULATOR YODB"/>
    <property type="match status" value="1"/>
</dbReference>
<protein>
    <submittedName>
        <fullName evidence="5">Putative HTH-type transcriptional regulator YybR</fullName>
    </submittedName>
</protein>
<dbReference type="AlphaFoldDB" id="A0A5C5VB20"/>
<gene>
    <name evidence="5" type="primary">yybR_1</name>
    <name evidence="5" type="ORF">KOR34_07080</name>
</gene>
<dbReference type="Pfam" id="PF01638">
    <property type="entry name" value="HxlR"/>
    <property type="match status" value="1"/>
</dbReference>
<keyword evidence="6" id="KW-1185">Reference proteome</keyword>
<feature type="domain" description="HTH hxlR-type" evidence="4">
    <location>
        <begin position="11"/>
        <end position="109"/>
    </location>
</feature>
<evidence type="ECO:0000256" key="2">
    <source>
        <dbReference type="ARBA" id="ARBA00023125"/>
    </source>
</evidence>
<evidence type="ECO:0000313" key="6">
    <source>
        <dbReference type="Proteomes" id="UP000316714"/>
    </source>
</evidence>
<evidence type="ECO:0000313" key="5">
    <source>
        <dbReference type="EMBL" id="TWT35814.1"/>
    </source>
</evidence>
<dbReference type="Gene3D" id="1.10.10.10">
    <property type="entry name" value="Winged helix-like DNA-binding domain superfamily/Winged helix DNA-binding domain"/>
    <property type="match status" value="1"/>
</dbReference>
<accession>A0A5C5VB20</accession>
<dbReference type="InterPro" id="IPR036388">
    <property type="entry name" value="WH-like_DNA-bd_sf"/>
</dbReference>
<dbReference type="PROSITE" id="PS51118">
    <property type="entry name" value="HTH_HXLR"/>
    <property type="match status" value="1"/>
</dbReference>
<dbReference type="InterPro" id="IPR002577">
    <property type="entry name" value="HTH_HxlR"/>
</dbReference>
<dbReference type="RefSeq" id="WP_146562232.1">
    <property type="nucleotide sequence ID" value="NZ_SIHJ01000001.1"/>
</dbReference>
<organism evidence="5 6">
    <name type="scientific">Posidoniimonas corsicana</name>
    <dbReference type="NCBI Taxonomy" id="1938618"/>
    <lineage>
        <taxon>Bacteria</taxon>
        <taxon>Pseudomonadati</taxon>
        <taxon>Planctomycetota</taxon>
        <taxon>Planctomycetia</taxon>
        <taxon>Pirellulales</taxon>
        <taxon>Lacipirellulaceae</taxon>
        <taxon>Posidoniimonas</taxon>
    </lineage>
</organism>
<dbReference type="SUPFAM" id="SSF46785">
    <property type="entry name" value="Winged helix' DNA-binding domain"/>
    <property type="match status" value="1"/>
</dbReference>
<comment type="caution">
    <text evidence="5">The sequence shown here is derived from an EMBL/GenBank/DDBJ whole genome shotgun (WGS) entry which is preliminary data.</text>
</comment>
<dbReference type="Proteomes" id="UP000316714">
    <property type="component" value="Unassembled WGS sequence"/>
</dbReference>
<keyword evidence="3" id="KW-0804">Transcription</keyword>
<dbReference type="GO" id="GO:0003677">
    <property type="term" value="F:DNA binding"/>
    <property type="evidence" value="ECO:0007669"/>
    <property type="project" value="UniProtKB-KW"/>
</dbReference>
<evidence type="ECO:0000256" key="1">
    <source>
        <dbReference type="ARBA" id="ARBA00023015"/>
    </source>
</evidence>
<dbReference type="PANTHER" id="PTHR33204">
    <property type="entry name" value="TRANSCRIPTIONAL REGULATOR, MARR FAMILY"/>
    <property type="match status" value="1"/>
</dbReference>
<keyword evidence="2" id="KW-0238">DNA-binding</keyword>
<name>A0A5C5VB20_9BACT</name>
<dbReference type="OrthoDB" id="9791143at2"/>
<evidence type="ECO:0000259" key="4">
    <source>
        <dbReference type="PROSITE" id="PS51118"/>
    </source>
</evidence>
<keyword evidence="1" id="KW-0805">Transcription regulation</keyword>